<organism evidence="2 3">
    <name type="scientific">Sphingomonas kyeonggiensis</name>
    <dbReference type="NCBI Taxonomy" id="1268553"/>
    <lineage>
        <taxon>Bacteria</taxon>
        <taxon>Pseudomonadati</taxon>
        <taxon>Pseudomonadota</taxon>
        <taxon>Alphaproteobacteria</taxon>
        <taxon>Sphingomonadales</taxon>
        <taxon>Sphingomonadaceae</taxon>
        <taxon>Sphingomonas</taxon>
    </lineage>
</organism>
<keyword evidence="2" id="KW-0282">Flagellum</keyword>
<accession>A0A7W6NXZ7</accession>
<keyword evidence="2" id="KW-0966">Cell projection</keyword>
<keyword evidence="2" id="KW-0969">Cilium</keyword>
<evidence type="ECO:0000259" key="1">
    <source>
        <dbReference type="Pfam" id="PF04316"/>
    </source>
</evidence>
<dbReference type="Proteomes" id="UP000557392">
    <property type="component" value="Unassembled WGS sequence"/>
</dbReference>
<name>A0A7W6NXZ7_9SPHN</name>
<reference evidence="2 3" key="1">
    <citation type="submission" date="2020-08" db="EMBL/GenBank/DDBJ databases">
        <title>Genomic Encyclopedia of Type Strains, Phase IV (KMG-IV): sequencing the most valuable type-strain genomes for metagenomic binning, comparative biology and taxonomic classification.</title>
        <authorList>
            <person name="Goeker M."/>
        </authorList>
    </citation>
    <scope>NUCLEOTIDE SEQUENCE [LARGE SCALE GENOMIC DNA]</scope>
    <source>
        <strain evidence="2 3">DSM 101806</strain>
    </source>
</reference>
<dbReference type="SUPFAM" id="SSF101498">
    <property type="entry name" value="Anti-sigma factor FlgM"/>
    <property type="match status" value="1"/>
</dbReference>
<dbReference type="InterPro" id="IPR031316">
    <property type="entry name" value="FlgM_C"/>
</dbReference>
<comment type="caution">
    <text evidence="2">The sequence shown here is derived from an EMBL/GenBank/DDBJ whole genome shotgun (WGS) entry which is preliminary data.</text>
</comment>
<dbReference type="EMBL" id="JACIEH010000003">
    <property type="protein sequence ID" value="MBB4099833.1"/>
    <property type="molecule type" value="Genomic_DNA"/>
</dbReference>
<dbReference type="RefSeq" id="WP_183999192.1">
    <property type="nucleotide sequence ID" value="NZ_JACIEH010000003.1"/>
</dbReference>
<sequence length="97" mass="10347">MVDSIGTKAGAVTDRRTVPVEPAAKVAAVRPVASDTPAVRSAAAEIAGEQAARPPVDLDRVSRIRKAIQDNKFPLSPSTIADRLLAFKLDWKSREPS</sequence>
<keyword evidence="3" id="KW-1185">Reference proteome</keyword>
<protein>
    <submittedName>
        <fullName evidence="2">Negative regulator of flagellin synthesis FlgM</fullName>
    </submittedName>
</protein>
<evidence type="ECO:0000313" key="3">
    <source>
        <dbReference type="Proteomes" id="UP000557392"/>
    </source>
</evidence>
<dbReference type="InterPro" id="IPR035890">
    <property type="entry name" value="Anti-sigma-28_factor_FlgM_sf"/>
</dbReference>
<dbReference type="AlphaFoldDB" id="A0A7W6NXZ7"/>
<dbReference type="Pfam" id="PF04316">
    <property type="entry name" value="FlgM"/>
    <property type="match status" value="1"/>
</dbReference>
<gene>
    <name evidence="2" type="ORF">GGR46_003405</name>
</gene>
<feature type="domain" description="Anti-sigma-28 factor FlgM C-terminal" evidence="1">
    <location>
        <begin position="44"/>
        <end position="85"/>
    </location>
</feature>
<evidence type="ECO:0000313" key="2">
    <source>
        <dbReference type="EMBL" id="MBB4099833.1"/>
    </source>
</evidence>
<proteinExistence type="predicted"/>